<keyword evidence="1" id="KW-0472">Membrane</keyword>
<dbReference type="STRING" id="112903.SAMN04490178_13516"/>
<feature type="transmembrane region" description="Helical" evidence="1">
    <location>
        <begin position="32"/>
        <end position="49"/>
    </location>
</feature>
<evidence type="ECO:0000256" key="1">
    <source>
        <dbReference type="SAM" id="Phobius"/>
    </source>
</evidence>
<evidence type="ECO:0000313" key="2">
    <source>
        <dbReference type="EMBL" id="SEP45420.1"/>
    </source>
</evidence>
<sequence>MFREVNPKYLILTMAIITLLATEDQDGDELETIGNYVVAIGGVILAIASQRQSQSNLSQPLNLANNQLIQRNFDELREQIRQLAQERNIPLKEGDTT</sequence>
<proteinExistence type="predicted"/>
<dbReference type="Proteomes" id="UP000198847">
    <property type="component" value="Unassembled WGS sequence"/>
</dbReference>
<organism evidence="2 3">
    <name type="scientific">Propionispora vibrioides</name>
    <dbReference type="NCBI Taxonomy" id="112903"/>
    <lineage>
        <taxon>Bacteria</taxon>
        <taxon>Bacillati</taxon>
        <taxon>Bacillota</taxon>
        <taxon>Negativicutes</taxon>
        <taxon>Selenomonadales</taxon>
        <taxon>Sporomusaceae</taxon>
        <taxon>Propionispora</taxon>
    </lineage>
</organism>
<protein>
    <submittedName>
        <fullName evidence="2">Uncharacterized protein</fullName>
    </submittedName>
</protein>
<keyword evidence="1" id="KW-1133">Transmembrane helix</keyword>
<accession>A0A1H8XZF0</accession>
<name>A0A1H8XZF0_9FIRM</name>
<evidence type="ECO:0000313" key="3">
    <source>
        <dbReference type="Proteomes" id="UP000198847"/>
    </source>
</evidence>
<dbReference type="EMBL" id="FODY01000035">
    <property type="protein sequence ID" value="SEP45420.1"/>
    <property type="molecule type" value="Genomic_DNA"/>
</dbReference>
<reference evidence="2 3" key="1">
    <citation type="submission" date="2016-10" db="EMBL/GenBank/DDBJ databases">
        <authorList>
            <person name="de Groot N.N."/>
        </authorList>
    </citation>
    <scope>NUCLEOTIDE SEQUENCE [LARGE SCALE GENOMIC DNA]</scope>
    <source>
        <strain evidence="2 3">DSM 13305</strain>
    </source>
</reference>
<keyword evidence="1" id="KW-0812">Transmembrane</keyword>
<dbReference type="AlphaFoldDB" id="A0A1H8XZF0"/>
<gene>
    <name evidence="2" type="ORF">SAMN04490178_13516</name>
</gene>
<keyword evidence="3" id="KW-1185">Reference proteome</keyword>